<evidence type="ECO:0000256" key="4">
    <source>
        <dbReference type="ARBA" id="ARBA00014875"/>
    </source>
</evidence>
<evidence type="ECO:0000256" key="1">
    <source>
        <dbReference type="ARBA" id="ARBA00004123"/>
    </source>
</evidence>
<dbReference type="PANTHER" id="PTHR13339">
    <property type="entry name" value="COP9 SIGNALOSOME COMPLEX SUBUNIT 8"/>
    <property type="match status" value="1"/>
</dbReference>
<dbReference type="AlphaFoldDB" id="A0A7G2F050"/>
<evidence type="ECO:0000259" key="8">
    <source>
        <dbReference type="PROSITE" id="PS50250"/>
    </source>
</evidence>
<dbReference type="InterPro" id="IPR033205">
    <property type="entry name" value="COP9_CSN8"/>
</dbReference>
<comment type="subcellular location">
    <subcellularLocation>
        <location evidence="2">Cytoplasm</location>
    </subcellularLocation>
    <subcellularLocation>
        <location evidence="1">Nucleus</location>
    </subcellularLocation>
</comment>
<proteinExistence type="inferred from homology"/>
<evidence type="ECO:0000256" key="5">
    <source>
        <dbReference type="ARBA" id="ARBA00022490"/>
    </source>
</evidence>
<feature type="domain" description="PCI" evidence="8">
    <location>
        <begin position="1"/>
        <end position="69"/>
    </location>
</feature>
<comment type="similarity">
    <text evidence="3">Belongs to the CSN8 family.</text>
</comment>
<evidence type="ECO:0000256" key="2">
    <source>
        <dbReference type="ARBA" id="ARBA00004496"/>
    </source>
</evidence>
<dbReference type="GO" id="GO:0010387">
    <property type="term" value="P:COP9 signalosome assembly"/>
    <property type="evidence" value="ECO:0007669"/>
    <property type="project" value="InterPro"/>
</dbReference>
<dbReference type="PANTHER" id="PTHR13339:SF0">
    <property type="entry name" value="COP9 SIGNALOSOME COMPLEX SUBUNIT 8"/>
    <property type="match status" value="1"/>
</dbReference>
<dbReference type="Pfam" id="PF10075">
    <property type="entry name" value="CSN8_PSD8_EIF3K"/>
    <property type="match status" value="1"/>
</dbReference>
<reference evidence="9 10" key="1">
    <citation type="submission" date="2020-09" db="EMBL/GenBank/DDBJ databases">
        <authorList>
            <person name="Ashkenazy H."/>
        </authorList>
    </citation>
    <scope>NUCLEOTIDE SEQUENCE [LARGE SCALE GENOMIC DNA]</scope>
    <source>
        <strain evidence="10">cv. Cdm-0</strain>
    </source>
</reference>
<dbReference type="InterPro" id="IPR000717">
    <property type="entry name" value="PCI_dom"/>
</dbReference>
<dbReference type="PROSITE" id="PS50250">
    <property type="entry name" value="PCI"/>
    <property type="match status" value="1"/>
</dbReference>
<protein>
    <recommendedName>
        <fullName evidence="4">COP9 signalosome complex subunit 8</fullName>
    </recommendedName>
</protein>
<dbReference type="InterPro" id="IPR033464">
    <property type="entry name" value="CSN8_PSD8_EIF3K"/>
</dbReference>
<sequence>MFQLLLSAYSTITIHDLALFLGMTEDDATTYVVENGWTVDAASQMASVKKQAVKREQKVDSSKLQRLTELEYLHLSETNYEIPRNTRDTQPVIGNKSYELALHLDGRLDFCKSRANISRPGVNVTLNAANYRSQLGVVEVSSLSKRMICYPTLESAFASTWICARKTEWSQTAYAEAVRYAHDLGMDFTTVDLDVKVGSSWWLFAPMISDDLFSLRCPLPEDNYTLAGAVVQMLFHKAAANNAVSEIFNLASIPDADYGSFIPGPREGFNLSAYYAISMKAAMKFRNLPFKTSDLLFYYGPSDNM</sequence>
<keyword evidence="6" id="KW-0736">Signalosome</keyword>
<evidence type="ECO:0000256" key="6">
    <source>
        <dbReference type="ARBA" id="ARBA00022790"/>
    </source>
</evidence>
<evidence type="ECO:0000313" key="9">
    <source>
        <dbReference type="EMBL" id="CAD5327853.1"/>
    </source>
</evidence>
<evidence type="ECO:0000256" key="3">
    <source>
        <dbReference type="ARBA" id="ARBA00008252"/>
    </source>
</evidence>
<evidence type="ECO:0000313" key="10">
    <source>
        <dbReference type="Proteomes" id="UP000516314"/>
    </source>
</evidence>
<gene>
    <name evidence="9" type="ORF">AT9943_LOCUS15537</name>
</gene>
<dbReference type="Proteomes" id="UP000516314">
    <property type="component" value="Chromosome 4"/>
</dbReference>
<organism evidence="9 10">
    <name type="scientific">Arabidopsis thaliana</name>
    <name type="common">Mouse-ear cress</name>
    <dbReference type="NCBI Taxonomy" id="3702"/>
    <lineage>
        <taxon>Eukaryota</taxon>
        <taxon>Viridiplantae</taxon>
        <taxon>Streptophyta</taxon>
        <taxon>Embryophyta</taxon>
        <taxon>Tracheophyta</taxon>
        <taxon>Spermatophyta</taxon>
        <taxon>Magnoliopsida</taxon>
        <taxon>eudicotyledons</taxon>
        <taxon>Gunneridae</taxon>
        <taxon>Pentapetalae</taxon>
        <taxon>rosids</taxon>
        <taxon>malvids</taxon>
        <taxon>Brassicales</taxon>
        <taxon>Brassicaceae</taxon>
        <taxon>Camelineae</taxon>
        <taxon>Arabidopsis</taxon>
    </lineage>
</organism>
<name>A0A7G2F050_ARATH</name>
<dbReference type="EMBL" id="LR881469">
    <property type="protein sequence ID" value="CAD5327853.1"/>
    <property type="molecule type" value="Genomic_DNA"/>
</dbReference>
<accession>A0A7G2F050</accession>
<dbReference type="GO" id="GO:0000338">
    <property type="term" value="P:protein deneddylation"/>
    <property type="evidence" value="ECO:0007669"/>
    <property type="project" value="InterPro"/>
</dbReference>
<evidence type="ECO:0000256" key="7">
    <source>
        <dbReference type="ARBA" id="ARBA00023242"/>
    </source>
</evidence>
<dbReference type="GO" id="GO:0008180">
    <property type="term" value="C:COP9 signalosome"/>
    <property type="evidence" value="ECO:0007669"/>
    <property type="project" value="UniProtKB-KW"/>
</dbReference>
<dbReference type="GO" id="GO:0005737">
    <property type="term" value="C:cytoplasm"/>
    <property type="evidence" value="ECO:0007669"/>
    <property type="project" value="UniProtKB-SubCell"/>
</dbReference>
<keyword evidence="7" id="KW-0539">Nucleus</keyword>
<keyword evidence="5" id="KW-0963">Cytoplasm</keyword>